<sequence>MSSSRKILIIYSPGKGIHSLLKTLERFRTEKVYVLIHEDDSKVVYRELRRISRNNLKILVLSGRDAEVKALKILVDSEPDIVIDCDQYNKLVVFKNLLKHSRLRLEQCIA</sequence>
<evidence type="ECO:0000313" key="1">
    <source>
        <dbReference type="EMBL" id="HGQ59696.1"/>
    </source>
</evidence>
<organism evidence="2">
    <name type="scientific">Staphylothermus marinus</name>
    <dbReference type="NCBI Taxonomy" id="2280"/>
    <lineage>
        <taxon>Archaea</taxon>
        <taxon>Thermoproteota</taxon>
        <taxon>Thermoprotei</taxon>
        <taxon>Desulfurococcales</taxon>
        <taxon>Desulfurococcaceae</taxon>
        <taxon>Staphylothermus</taxon>
    </lineage>
</organism>
<gene>
    <name evidence="1" type="ORF">ENU09_03165</name>
    <name evidence="2" type="ORF">ENU20_03110</name>
</gene>
<name>A0A7C4NPP5_STAMA</name>
<proteinExistence type="predicted"/>
<reference evidence="2" key="1">
    <citation type="journal article" date="2020" name="mSystems">
        <title>Genome- and Community-Level Interaction Insights into Carbon Utilization and Element Cycling Functions of Hydrothermarchaeota in Hydrothermal Sediment.</title>
        <authorList>
            <person name="Zhou Z."/>
            <person name="Liu Y."/>
            <person name="Xu W."/>
            <person name="Pan J."/>
            <person name="Luo Z.H."/>
            <person name="Li M."/>
        </authorList>
    </citation>
    <scope>NUCLEOTIDE SEQUENCE [LARGE SCALE GENOMIC DNA]</scope>
    <source>
        <strain evidence="1">SpSt-638</strain>
        <strain evidence="2">SpSt-648</strain>
    </source>
</reference>
<comment type="caution">
    <text evidence="2">The sequence shown here is derived from an EMBL/GenBank/DDBJ whole genome shotgun (WGS) entry which is preliminary data.</text>
</comment>
<dbReference type="AlphaFoldDB" id="A0A7C4NPP5"/>
<protein>
    <submittedName>
        <fullName evidence="2">Uncharacterized protein</fullName>
    </submittedName>
</protein>
<evidence type="ECO:0000313" key="2">
    <source>
        <dbReference type="EMBL" id="HGQ74049.1"/>
    </source>
</evidence>
<dbReference type="EMBL" id="DTBP01000020">
    <property type="protein sequence ID" value="HGQ74049.1"/>
    <property type="molecule type" value="Genomic_DNA"/>
</dbReference>
<dbReference type="EMBL" id="DTBE01000080">
    <property type="protein sequence ID" value="HGQ59696.1"/>
    <property type="molecule type" value="Genomic_DNA"/>
</dbReference>
<accession>A0A7C4NPP5</accession>